<accession>A0A660S6S0</accession>
<sequence length="659" mass="76079">MKKIDISPEDLYEIGFLGTISIKPDEKRFIYTVDRADKNKDNYITDVIEFNIETNKGKKILKKGHKYKAVKYSPKGSMISFISDRDKKGRLYIMPSDGGEAESIELEEYFIDNYTWSFDEKYLLMTLTKKSKKEKRIEEEKDESKKKSLPTVRIIDSLIYKIDGRGFIPENRPQLYLYNIETKKINKITNLKSGVLEGLLSPDGKYIYYTAFDKSNWEVESNYISIYKMNVNSGKISRLKIADGPKYSLIISANGRYLCFIGNTDVDDYTGTTNIKPFVYDLENRNHFCIMENRDLMCTDTTIDDMGEGFESASIKITPENVLYFQVSKTGNTHLYKYDLSKGKLHHVFSGEGKVMSFDARGKTEIFTLSSTDHPGRIFIKQGKRKELIVDPNKEFVSLRNIAIPEKISWKGFENDRIYGWILKPYNFKDGKKYPLIVEIHGGPHAQYGNSFFHEFQVLAAKGYIVFYSNTHGSTGYGEKFAKSLVKRWGEPDSVDIIRAIDILKKKSYVDPQRIGLTGGSYGGFMTNWMLGHTDIFKAAVTQRSISNLVSFFGSSDFGFQFRKEFGTTFWEDINYFLKYSPISYVKNIKTPLLIIHSENDLRCPIEQAEQLYTALKILKRKVRFARFPGESHGLSRIGTPSRRLQRLKLITDWFKKHL</sequence>
<dbReference type="Gene3D" id="3.40.50.1820">
    <property type="entry name" value="alpha/beta hydrolase"/>
    <property type="match status" value="1"/>
</dbReference>
<keyword evidence="2" id="KW-0645">Protease</keyword>
<proteinExistence type="inferred from homology"/>
<evidence type="ECO:0000313" key="10">
    <source>
        <dbReference type="EMBL" id="RKX65495.1"/>
    </source>
</evidence>
<dbReference type="PANTHER" id="PTHR42776:SF27">
    <property type="entry name" value="DIPEPTIDYL PEPTIDASE FAMILY MEMBER 6"/>
    <property type="match status" value="1"/>
</dbReference>
<dbReference type="InterPro" id="IPR011659">
    <property type="entry name" value="WD40"/>
</dbReference>
<dbReference type="SUPFAM" id="SSF53474">
    <property type="entry name" value="alpha/beta-Hydrolases"/>
    <property type="match status" value="1"/>
</dbReference>
<evidence type="ECO:0000256" key="3">
    <source>
        <dbReference type="ARBA" id="ARBA00022801"/>
    </source>
</evidence>
<reference evidence="10 11" key="1">
    <citation type="submission" date="2018-06" db="EMBL/GenBank/DDBJ databases">
        <title>Extensive metabolic versatility and redundancy in microbially diverse, dynamic hydrothermal sediments.</title>
        <authorList>
            <person name="Dombrowski N."/>
            <person name="Teske A."/>
            <person name="Baker B.J."/>
        </authorList>
    </citation>
    <scope>NUCLEOTIDE SEQUENCE [LARGE SCALE GENOMIC DNA]</scope>
    <source>
        <strain evidence="10">B35_G9</strain>
    </source>
</reference>
<gene>
    <name evidence="10" type="ORF">DRP44_06215</name>
</gene>
<feature type="domain" description="Peptidase S9 prolyl oligopeptidase catalytic" evidence="9">
    <location>
        <begin position="451"/>
        <end position="659"/>
    </location>
</feature>
<comment type="caution">
    <text evidence="10">The sequence shown here is derived from an EMBL/GenBank/DDBJ whole genome shotgun (WGS) entry which is preliminary data.</text>
</comment>
<evidence type="ECO:0000256" key="7">
    <source>
        <dbReference type="ARBA" id="ARBA00032596"/>
    </source>
</evidence>
<evidence type="ECO:0000313" key="11">
    <source>
        <dbReference type="Proteomes" id="UP000282321"/>
    </source>
</evidence>
<comment type="similarity">
    <text evidence="1">Belongs to the peptidase S9C family.</text>
</comment>
<dbReference type="Gene3D" id="2.120.10.30">
    <property type="entry name" value="TolB, C-terminal domain"/>
    <property type="match status" value="2"/>
</dbReference>
<dbReference type="EMBL" id="QNBC01000087">
    <property type="protein sequence ID" value="RKX65495.1"/>
    <property type="molecule type" value="Genomic_DNA"/>
</dbReference>
<evidence type="ECO:0000256" key="1">
    <source>
        <dbReference type="ARBA" id="ARBA00010040"/>
    </source>
</evidence>
<dbReference type="AlphaFoldDB" id="A0A660S6S0"/>
<evidence type="ECO:0000256" key="8">
    <source>
        <dbReference type="ARBA" id="ARBA00045885"/>
    </source>
</evidence>
<dbReference type="InterPro" id="IPR001375">
    <property type="entry name" value="Peptidase_S9_cat"/>
</dbReference>
<organism evidence="10 11">
    <name type="scientific">candidate division TA06 bacterium</name>
    <dbReference type="NCBI Taxonomy" id="2250710"/>
    <lineage>
        <taxon>Bacteria</taxon>
        <taxon>Bacteria division TA06</taxon>
    </lineage>
</organism>
<evidence type="ECO:0000256" key="4">
    <source>
        <dbReference type="ARBA" id="ARBA00022825"/>
    </source>
</evidence>
<dbReference type="InterPro" id="IPR029058">
    <property type="entry name" value="AB_hydrolase_fold"/>
</dbReference>
<comment type="function">
    <text evidence="8">This enzyme catalyzes the hydrolysis of the N-terminal peptide bond of an N-acetylated peptide to generate an N-acetylated amino acid and a peptide with a free N-terminus. It preferentially cleaves off Ac-Ala, Ac-Met and Ac-Ser. Also, involved in the degradation of oxidized and glycated proteins.</text>
</comment>
<keyword evidence="4" id="KW-0720">Serine protease</keyword>
<evidence type="ECO:0000259" key="9">
    <source>
        <dbReference type="Pfam" id="PF00326"/>
    </source>
</evidence>
<dbReference type="GO" id="GO:0006508">
    <property type="term" value="P:proteolysis"/>
    <property type="evidence" value="ECO:0007669"/>
    <property type="project" value="UniProtKB-KW"/>
</dbReference>
<protein>
    <recommendedName>
        <fullName evidence="7">Acyl-peptide hydrolase</fullName>
    </recommendedName>
    <alternativeName>
        <fullName evidence="6">Acylaminoacyl-peptidase</fullName>
    </alternativeName>
</protein>
<dbReference type="SUPFAM" id="SSF82171">
    <property type="entry name" value="DPP6 N-terminal domain-like"/>
    <property type="match status" value="1"/>
</dbReference>
<evidence type="ECO:0000256" key="2">
    <source>
        <dbReference type="ARBA" id="ARBA00022670"/>
    </source>
</evidence>
<dbReference type="PANTHER" id="PTHR42776">
    <property type="entry name" value="SERINE PEPTIDASE S9 FAMILY MEMBER"/>
    <property type="match status" value="1"/>
</dbReference>
<dbReference type="Pfam" id="PF07676">
    <property type="entry name" value="PD40"/>
    <property type="match status" value="1"/>
</dbReference>
<dbReference type="FunFam" id="3.40.50.1820:FF:000028">
    <property type="entry name" value="S9 family peptidase"/>
    <property type="match status" value="1"/>
</dbReference>
<evidence type="ECO:0000256" key="6">
    <source>
        <dbReference type="ARBA" id="ARBA00032284"/>
    </source>
</evidence>
<keyword evidence="3" id="KW-0378">Hydrolase</keyword>
<dbReference type="InterPro" id="IPR011042">
    <property type="entry name" value="6-blade_b-propeller_TolB-like"/>
</dbReference>
<dbReference type="Pfam" id="PF00326">
    <property type="entry name" value="Peptidase_S9"/>
    <property type="match status" value="1"/>
</dbReference>
<keyword evidence="5" id="KW-0007">Acetylation</keyword>
<dbReference type="PROSITE" id="PS00708">
    <property type="entry name" value="PRO_ENDOPEP_SER"/>
    <property type="match status" value="1"/>
</dbReference>
<name>A0A660S6S0_UNCT6</name>
<evidence type="ECO:0000256" key="5">
    <source>
        <dbReference type="ARBA" id="ARBA00022990"/>
    </source>
</evidence>
<dbReference type="GO" id="GO:0004252">
    <property type="term" value="F:serine-type endopeptidase activity"/>
    <property type="evidence" value="ECO:0007669"/>
    <property type="project" value="InterPro"/>
</dbReference>
<dbReference type="InterPro" id="IPR002471">
    <property type="entry name" value="Pept_S9_AS"/>
</dbReference>
<dbReference type="Proteomes" id="UP000282321">
    <property type="component" value="Unassembled WGS sequence"/>
</dbReference>